<evidence type="ECO:0000313" key="2">
    <source>
        <dbReference type="Proteomes" id="UP000287166"/>
    </source>
</evidence>
<reference evidence="1 2" key="1">
    <citation type="journal article" date="2018" name="Sci. Rep.">
        <title>Genome sequence of the cauliflower mushroom Sparassis crispa (Hanabiratake) and its association with beneficial usage.</title>
        <authorList>
            <person name="Kiyama R."/>
            <person name="Furutani Y."/>
            <person name="Kawaguchi K."/>
            <person name="Nakanishi T."/>
        </authorList>
    </citation>
    <scope>NUCLEOTIDE SEQUENCE [LARGE SCALE GENOMIC DNA]</scope>
</reference>
<accession>A0A401GSE0</accession>
<dbReference type="STRING" id="139825.A0A401GSE0"/>
<dbReference type="SUPFAM" id="SSF52047">
    <property type="entry name" value="RNI-like"/>
    <property type="match status" value="1"/>
</dbReference>
<keyword evidence="2" id="KW-1185">Reference proteome</keyword>
<dbReference type="InParanoid" id="A0A401GSE0"/>
<comment type="caution">
    <text evidence="1">The sequence shown here is derived from an EMBL/GenBank/DDBJ whole genome shotgun (WGS) entry which is preliminary data.</text>
</comment>
<name>A0A401GSE0_9APHY</name>
<organism evidence="1 2">
    <name type="scientific">Sparassis crispa</name>
    <dbReference type="NCBI Taxonomy" id="139825"/>
    <lineage>
        <taxon>Eukaryota</taxon>
        <taxon>Fungi</taxon>
        <taxon>Dikarya</taxon>
        <taxon>Basidiomycota</taxon>
        <taxon>Agaricomycotina</taxon>
        <taxon>Agaricomycetes</taxon>
        <taxon>Polyporales</taxon>
        <taxon>Sparassidaceae</taxon>
        <taxon>Sparassis</taxon>
    </lineage>
</organism>
<evidence type="ECO:0008006" key="3">
    <source>
        <dbReference type="Google" id="ProtNLM"/>
    </source>
</evidence>
<gene>
    <name evidence="1" type="ORF">SCP_0606330</name>
</gene>
<dbReference type="Proteomes" id="UP000287166">
    <property type="component" value="Unassembled WGS sequence"/>
</dbReference>
<dbReference type="InterPro" id="IPR032675">
    <property type="entry name" value="LRR_dom_sf"/>
</dbReference>
<dbReference type="Gene3D" id="3.80.10.10">
    <property type="entry name" value="Ribonuclease Inhibitor"/>
    <property type="match status" value="1"/>
</dbReference>
<protein>
    <recommendedName>
        <fullName evidence="3">F-box domain-containing protein</fullName>
    </recommendedName>
</protein>
<dbReference type="GeneID" id="38781571"/>
<dbReference type="AlphaFoldDB" id="A0A401GSE0"/>
<dbReference type="RefSeq" id="XP_027615567.1">
    <property type="nucleotide sequence ID" value="XM_027759766.1"/>
</dbReference>
<proteinExistence type="predicted"/>
<dbReference type="EMBL" id="BFAD01000006">
    <property type="protein sequence ID" value="GBE84654.1"/>
    <property type="molecule type" value="Genomic_DNA"/>
</dbReference>
<dbReference type="Gene3D" id="1.20.1280.50">
    <property type="match status" value="1"/>
</dbReference>
<sequence length="588" mass="66534">MAASQDLPSVLQAAQILLSRIYEGRHTVSTDDLLVVEGILALALPLVRQSINVASSVNQCSPDILGLIFQYVLYQDSRKDDDYRVRNNNDDTFLWPFLSVQPVSIKRLKTITHVCHRWRHVAINTPELWIHLYNHDHVPYTTAMLLRRSKALPLTVDVDDEYPDGLLELFLFSLSTPRIRHLNLRAHEPEAPFSRRMRTYTTFSAPQLEILSLHSISRPDDTPQPLLFRGDTRRLSVLTLQSMQWLPGNQFPNLTHLCICSFQPRANAPVDLRDVAEFLSECPRLEELVVSQLALDIALNDEFIDAITLRCLRRLALGGSQQAMSRLTSLLMGNASRPKGIAVRIFGQRSFPPQSNFTWLDKPAFDDADTLDLRAIQIEDTSLVVTTTNALSGLRVEFPQFSRGWSDLYDHGPIQWRDWPLQHVRELRITDSYIVRKHGGFGLLLSLPMSLTTLILRIGDAYKHPLLPSVLKFLATPHDTPVGLTLLCPVLSTVRICGERHSFVDPDVIDDIVALTSIRAALGYRLDTLIVECHADDAHGSALTQLIRMKLCVDVVRVVSSDDAVRASRFSAWPTVCTESTHRYWPPW</sequence>
<evidence type="ECO:0000313" key="1">
    <source>
        <dbReference type="EMBL" id="GBE84654.1"/>
    </source>
</evidence>
<dbReference type="OrthoDB" id="2746049at2759"/>